<accession>A0A812TTG4</accession>
<dbReference type="GO" id="GO:0020037">
    <property type="term" value="F:heme binding"/>
    <property type="evidence" value="ECO:0007669"/>
    <property type="project" value="InterPro"/>
</dbReference>
<feature type="transmembrane region" description="Helical" evidence="3">
    <location>
        <begin position="985"/>
        <end position="1006"/>
    </location>
</feature>
<dbReference type="InterPro" id="IPR018247">
    <property type="entry name" value="EF_Hand_1_Ca_BS"/>
</dbReference>
<dbReference type="AlphaFoldDB" id="A0A812TTG4"/>
<dbReference type="SUPFAM" id="SSF46458">
    <property type="entry name" value="Globin-like"/>
    <property type="match status" value="2"/>
</dbReference>
<dbReference type="InterPro" id="IPR009050">
    <property type="entry name" value="Globin-like_sf"/>
</dbReference>
<evidence type="ECO:0000313" key="6">
    <source>
        <dbReference type="Proteomes" id="UP000601435"/>
    </source>
</evidence>
<dbReference type="Gene3D" id="1.10.238.10">
    <property type="entry name" value="EF-hand"/>
    <property type="match status" value="1"/>
</dbReference>
<evidence type="ECO:0000256" key="2">
    <source>
        <dbReference type="SAM" id="MobiDB-lite"/>
    </source>
</evidence>
<dbReference type="InterPro" id="IPR011992">
    <property type="entry name" value="EF-hand-dom_pair"/>
</dbReference>
<dbReference type="Proteomes" id="UP000601435">
    <property type="component" value="Unassembled WGS sequence"/>
</dbReference>
<keyword evidence="3" id="KW-0472">Membrane</keyword>
<comment type="caution">
    <text evidence="5">The sequence shown here is derived from an EMBL/GenBank/DDBJ whole genome shotgun (WGS) entry which is preliminary data.</text>
</comment>
<reference evidence="5" key="1">
    <citation type="submission" date="2021-02" db="EMBL/GenBank/DDBJ databases">
        <authorList>
            <person name="Dougan E. K."/>
            <person name="Rhodes N."/>
            <person name="Thang M."/>
            <person name="Chan C."/>
        </authorList>
    </citation>
    <scope>NUCLEOTIDE SEQUENCE</scope>
</reference>
<keyword evidence="1" id="KW-0106">Calcium</keyword>
<feature type="transmembrane region" description="Helical" evidence="3">
    <location>
        <begin position="1053"/>
        <end position="1074"/>
    </location>
</feature>
<keyword evidence="6" id="KW-1185">Reference proteome</keyword>
<feature type="compositionally biased region" description="Low complexity" evidence="2">
    <location>
        <begin position="1210"/>
        <end position="1223"/>
    </location>
</feature>
<dbReference type="SUPFAM" id="SSF47473">
    <property type="entry name" value="EF-hand"/>
    <property type="match status" value="1"/>
</dbReference>
<dbReference type="PROSITE" id="PS50222">
    <property type="entry name" value="EF_HAND_2"/>
    <property type="match status" value="1"/>
</dbReference>
<dbReference type="EMBL" id="CAJNJA010025709">
    <property type="protein sequence ID" value="CAE7548025.1"/>
    <property type="molecule type" value="Genomic_DNA"/>
</dbReference>
<dbReference type="PROSITE" id="PS00018">
    <property type="entry name" value="EF_HAND_1"/>
    <property type="match status" value="1"/>
</dbReference>
<feature type="domain" description="EF-hand" evidence="4">
    <location>
        <begin position="774"/>
        <end position="809"/>
    </location>
</feature>
<dbReference type="OrthoDB" id="424892at2759"/>
<evidence type="ECO:0000256" key="1">
    <source>
        <dbReference type="ARBA" id="ARBA00022837"/>
    </source>
</evidence>
<sequence length="1253" mass="141092">MEATSFVELPELEEPVLEEVLQTWEILQRRPNVAKDFLGLLSEALPDTLHMSKRSTTVWQILDHLVTALSHPNLLRPRIEFIALRHLDVVIEAADLEAFKTLLVDTILAKLGGASEAFQVGIAELIDAVGKCMSATRRHYAKRVRVLVTSWRAVGAESPDKDKHLADKQNVETAEFAYEQEEKSEKEQVEEDLKDFEKAEKGDSKKMVADALVPSTFAEMAHFNASVMGLGNPPWLSEIVNSMDALVLNIGNIARLQEECDVLSLLLWRHSRSEKVDLHGFQSVLFASLRSLLQKDWKMKHEEAWRWFWQCVEPLLDVKLPLGQYQSHLRSFMGSMDEEEAADCRLEIFEDFIRSCPECQDKVKVSSQRLSWLAGKILNLLTEIFCKTHSTVRTVSALGLVHAGMGIPEDFIGIFQESLMGTVSKYSEEAWLPGLRWSSSLVSRMLVRTLAEGSTAVMKSISKDSARELRKAAASAPRGCRDVVLLQVQVGTESISPLLWAIESGALNTVQAILTDLLTIRADRARYYYGMEALWKRHPDIVPVLCRRAPSLLHTLLDGLIWKSSKVMQGMRRVNYYVGPLLVDEELRLTSSIPELVKHSDPVVICHPCAVFVSDLLWSRICGAAFLYSKVLFVLSLLSFIIGFQHIPSIDYDGPARFVVMGCRLFTYAISLGQLLAKHAYMFASALAAKDTRKNCCIPLPAYLTRSFKDFVEAILVLHLLALLCMEPVLHCLQFEPWKKCEAKQLSGNRRSILPKKIDPTMIPVVDHDVIEALRQKVLQASFFMADKDRDNILSKSEFSLMVRRAYPDLKEAMLDKAFILAGFGSGCITFRSFQDTVALQDHHDESLLEGHHIDPLSAVWRLWNLDGDDTLSVTEFEYCILKAFPKMKRMDLLLILRAMDEDLSGEVAQEEFAHFLLPPVRTDPFAPVLECCHFSQRVCDVESWYRRVSCIPMLLYFLLTSELIHSNIHLSCFVLLVASLWWDMFVYCCILAFLTASFASAMACLPQTGSSFGVQFRDFRSLPSAFQSLLAVAVKTYSANSFEEIAAASEPLLAWFLLAFAGFWHVFLMNLMVAQLCQRFGASFKDALGYARLKRGSNIFDTALSLISESRWQRFIRSLNLDAPCPLDASDPGPRGGIPTLEEFDGSSGLPVQLYGGLASPKEPWPELRDSEESELDKFEKTASKRFDDLERLLADIADKLGGRRAGLRQSLRSSPRSSVASNVEDWSPRKRASVRQSEVLADSELEEAELQ</sequence>
<dbReference type="InterPro" id="IPR012292">
    <property type="entry name" value="Globin/Proto"/>
</dbReference>
<evidence type="ECO:0000313" key="5">
    <source>
        <dbReference type="EMBL" id="CAE7548025.1"/>
    </source>
</evidence>
<protein>
    <recommendedName>
        <fullName evidence="4">EF-hand domain-containing protein</fullName>
    </recommendedName>
</protein>
<dbReference type="GO" id="GO:0005509">
    <property type="term" value="F:calcium ion binding"/>
    <property type="evidence" value="ECO:0007669"/>
    <property type="project" value="InterPro"/>
</dbReference>
<name>A0A812TTG4_9DINO</name>
<keyword evidence="3" id="KW-1133">Transmembrane helix</keyword>
<feature type="compositionally biased region" description="Acidic residues" evidence="2">
    <location>
        <begin position="1243"/>
        <end position="1253"/>
    </location>
</feature>
<evidence type="ECO:0000256" key="3">
    <source>
        <dbReference type="SAM" id="Phobius"/>
    </source>
</evidence>
<evidence type="ECO:0000259" key="4">
    <source>
        <dbReference type="PROSITE" id="PS50222"/>
    </source>
</evidence>
<dbReference type="InterPro" id="IPR002048">
    <property type="entry name" value="EF_hand_dom"/>
</dbReference>
<keyword evidence="3" id="KW-0812">Transmembrane</keyword>
<gene>
    <name evidence="5" type="ORF">SNEC2469_LOCUS15796</name>
</gene>
<feature type="region of interest" description="Disordered" evidence="2">
    <location>
        <begin position="1207"/>
        <end position="1253"/>
    </location>
</feature>
<organism evidence="5 6">
    <name type="scientific">Symbiodinium necroappetens</name>
    <dbReference type="NCBI Taxonomy" id="1628268"/>
    <lineage>
        <taxon>Eukaryota</taxon>
        <taxon>Sar</taxon>
        <taxon>Alveolata</taxon>
        <taxon>Dinophyceae</taxon>
        <taxon>Suessiales</taxon>
        <taxon>Symbiodiniaceae</taxon>
        <taxon>Symbiodinium</taxon>
    </lineage>
</organism>
<feature type="transmembrane region" description="Helical" evidence="3">
    <location>
        <begin position="955"/>
        <end position="979"/>
    </location>
</feature>
<dbReference type="Gene3D" id="1.10.490.10">
    <property type="entry name" value="Globins"/>
    <property type="match status" value="1"/>
</dbReference>
<proteinExistence type="predicted"/>
<dbReference type="GO" id="GO:0019825">
    <property type="term" value="F:oxygen binding"/>
    <property type="evidence" value="ECO:0007669"/>
    <property type="project" value="InterPro"/>
</dbReference>